<keyword evidence="5 7" id="KW-1133">Transmembrane helix</keyword>
<feature type="transmembrane region" description="Helical" evidence="7">
    <location>
        <begin position="31"/>
        <end position="54"/>
    </location>
</feature>
<proteinExistence type="inferred from homology"/>
<evidence type="ECO:0000256" key="1">
    <source>
        <dbReference type="ARBA" id="ARBA00007150"/>
    </source>
</evidence>
<dbReference type="Proteomes" id="UP001319180">
    <property type="component" value="Unassembled WGS sequence"/>
</dbReference>
<evidence type="ECO:0000256" key="2">
    <source>
        <dbReference type="ARBA" id="ARBA00022475"/>
    </source>
</evidence>
<gene>
    <name evidence="7 8" type="primary">lgt</name>
    <name evidence="8" type="ORF">KK078_03450</name>
</gene>
<dbReference type="HAMAP" id="MF_01147">
    <property type="entry name" value="Lgt"/>
    <property type="match status" value="1"/>
</dbReference>
<keyword evidence="3 7" id="KW-0808">Transferase</keyword>
<accession>A0AAP2D5B9</accession>
<feature type="transmembrane region" description="Helical" evidence="7">
    <location>
        <begin position="211"/>
        <end position="228"/>
    </location>
</feature>
<dbReference type="EMBL" id="JAHESC010000003">
    <property type="protein sequence ID" value="MBT1685593.1"/>
    <property type="molecule type" value="Genomic_DNA"/>
</dbReference>
<evidence type="ECO:0000313" key="9">
    <source>
        <dbReference type="Proteomes" id="UP001319180"/>
    </source>
</evidence>
<dbReference type="GO" id="GO:0005886">
    <property type="term" value="C:plasma membrane"/>
    <property type="evidence" value="ECO:0007669"/>
    <property type="project" value="UniProtKB-SubCell"/>
</dbReference>
<comment type="similarity">
    <text evidence="1 7">Belongs to the Lgt family.</text>
</comment>
<dbReference type="InterPro" id="IPR001640">
    <property type="entry name" value="Lgt"/>
</dbReference>
<comment type="pathway">
    <text evidence="7">Protein modification; lipoprotein biosynthesis (diacylglyceryl transfer).</text>
</comment>
<comment type="subcellular location">
    <subcellularLocation>
        <location evidence="7">Cell membrane</location>
        <topology evidence="7">Multi-pass membrane protein</topology>
    </subcellularLocation>
</comment>
<evidence type="ECO:0000256" key="3">
    <source>
        <dbReference type="ARBA" id="ARBA00022679"/>
    </source>
</evidence>
<dbReference type="PANTHER" id="PTHR30589:SF0">
    <property type="entry name" value="PHOSPHATIDYLGLYCEROL--PROLIPOPROTEIN DIACYLGLYCERYL TRANSFERASE"/>
    <property type="match status" value="1"/>
</dbReference>
<feature type="transmembrane region" description="Helical" evidence="7">
    <location>
        <begin position="106"/>
        <end position="123"/>
    </location>
</feature>
<dbReference type="AlphaFoldDB" id="A0AAP2D5B9"/>
<dbReference type="GO" id="GO:0042158">
    <property type="term" value="P:lipoprotein biosynthetic process"/>
    <property type="evidence" value="ECO:0007669"/>
    <property type="project" value="UniProtKB-UniRule"/>
</dbReference>
<keyword evidence="9" id="KW-1185">Reference proteome</keyword>
<dbReference type="PANTHER" id="PTHR30589">
    <property type="entry name" value="PROLIPOPROTEIN DIACYLGLYCERYL TRANSFERASE"/>
    <property type="match status" value="1"/>
</dbReference>
<dbReference type="GO" id="GO:0008961">
    <property type="term" value="F:phosphatidylglycerol-prolipoprotein diacylglyceryl transferase activity"/>
    <property type="evidence" value="ECO:0007669"/>
    <property type="project" value="UniProtKB-UniRule"/>
</dbReference>
<evidence type="ECO:0000256" key="6">
    <source>
        <dbReference type="ARBA" id="ARBA00023136"/>
    </source>
</evidence>
<feature type="transmembrane region" description="Helical" evidence="7">
    <location>
        <begin position="130"/>
        <end position="151"/>
    </location>
</feature>
<evidence type="ECO:0000256" key="4">
    <source>
        <dbReference type="ARBA" id="ARBA00022692"/>
    </source>
</evidence>
<sequence length="273" mass="31271">MLSLTLSLIDGFIYWNVSPVMFRIPGTSVLLSWYGLMWALGLVISRQVGLYIFLKEDRYTVNLPNLFLMIVIPAIVGARLGHFLFYDLHVLIRDPLVIIRPPFHGLSSHGGVLGILIGVYIWCRRNHAEYLFVIDRLALVAISAGACIRFGNLMNSEIVGVPTDVPWAFIFARVDQLPRHPAQLYECIFYTVFFLSMLYMWYMYARDWRSGVMLGMILTVLWTFRFVVESFKENQSAFESDLSLNMGQILSIPYILTGVALILLRKSITEIKT</sequence>
<feature type="transmembrane region" description="Helical" evidence="7">
    <location>
        <begin position="183"/>
        <end position="204"/>
    </location>
</feature>
<feature type="transmembrane region" description="Helical" evidence="7">
    <location>
        <begin position="248"/>
        <end position="264"/>
    </location>
</feature>
<keyword evidence="4 7" id="KW-0812">Transmembrane</keyword>
<comment type="function">
    <text evidence="7">Catalyzes the transfer of the diacylglyceryl group from phosphatidylglycerol to the sulfhydryl group of the N-terminal cysteine of a prolipoprotein, the first step in the formation of mature lipoproteins.</text>
</comment>
<keyword evidence="2 7" id="KW-1003">Cell membrane</keyword>
<keyword evidence="6 7" id="KW-0472">Membrane</keyword>
<dbReference type="NCBIfam" id="TIGR00544">
    <property type="entry name" value="lgt"/>
    <property type="match status" value="1"/>
</dbReference>
<evidence type="ECO:0000313" key="8">
    <source>
        <dbReference type="EMBL" id="MBT1685593.1"/>
    </source>
</evidence>
<reference evidence="8 9" key="1">
    <citation type="submission" date="2021-05" db="EMBL/GenBank/DDBJ databases">
        <title>A Polyphasic approach of four new species of the genus Ohtaekwangia: Ohtaekwangia histidinii sp. nov., Ohtaekwangia cretensis sp. nov., Ohtaekwangia indiensis sp. nov., Ohtaekwangia reichenbachii sp. nov. from diverse environment.</title>
        <authorList>
            <person name="Octaviana S."/>
        </authorList>
    </citation>
    <scope>NUCLEOTIDE SEQUENCE [LARGE SCALE GENOMIC DNA]</scope>
    <source>
        <strain evidence="8 9">PWU37</strain>
    </source>
</reference>
<feature type="binding site" evidence="7">
    <location>
        <position position="149"/>
    </location>
    <ligand>
        <name>a 1,2-diacyl-sn-glycero-3-phospho-(1'-sn-glycerol)</name>
        <dbReference type="ChEBI" id="CHEBI:64716"/>
    </ligand>
</feature>
<dbReference type="EC" id="2.5.1.145" evidence="7"/>
<feature type="transmembrane region" description="Helical" evidence="7">
    <location>
        <begin position="66"/>
        <end position="86"/>
    </location>
</feature>
<protein>
    <recommendedName>
        <fullName evidence="7">Phosphatidylglycerol--prolipoprotein diacylglyceryl transferase</fullName>
        <ecNumber evidence="7">2.5.1.145</ecNumber>
    </recommendedName>
</protein>
<comment type="caution">
    <text evidence="8">The sequence shown here is derived from an EMBL/GenBank/DDBJ whole genome shotgun (WGS) entry which is preliminary data.</text>
</comment>
<dbReference type="Pfam" id="PF01790">
    <property type="entry name" value="LGT"/>
    <property type="match status" value="1"/>
</dbReference>
<organism evidence="8 9">
    <name type="scientific">Dawidia soli</name>
    <dbReference type="NCBI Taxonomy" id="2782352"/>
    <lineage>
        <taxon>Bacteria</taxon>
        <taxon>Pseudomonadati</taxon>
        <taxon>Bacteroidota</taxon>
        <taxon>Cytophagia</taxon>
        <taxon>Cytophagales</taxon>
        <taxon>Chryseotaleaceae</taxon>
        <taxon>Dawidia</taxon>
    </lineage>
</organism>
<comment type="catalytic activity">
    <reaction evidence="7">
        <text>L-cysteinyl-[prolipoprotein] + a 1,2-diacyl-sn-glycero-3-phospho-(1'-sn-glycerol) = an S-1,2-diacyl-sn-glyceryl-L-cysteinyl-[prolipoprotein] + sn-glycerol 1-phosphate + H(+)</text>
        <dbReference type="Rhea" id="RHEA:56712"/>
        <dbReference type="Rhea" id="RHEA-COMP:14679"/>
        <dbReference type="Rhea" id="RHEA-COMP:14680"/>
        <dbReference type="ChEBI" id="CHEBI:15378"/>
        <dbReference type="ChEBI" id="CHEBI:29950"/>
        <dbReference type="ChEBI" id="CHEBI:57685"/>
        <dbReference type="ChEBI" id="CHEBI:64716"/>
        <dbReference type="ChEBI" id="CHEBI:140658"/>
        <dbReference type="EC" id="2.5.1.145"/>
    </reaction>
</comment>
<evidence type="ECO:0000256" key="7">
    <source>
        <dbReference type="HAMAP-Rule" id="MF_01147"/>
    </source>
</evidence>
<name>A0AAP2D5B9_9BACT</name>
<evidence type="ECO:0000256" key="5">
    <source>
        <dbReference type="ARBA" id="ARBA00022989"/>
    </source>
</evidence>